<comment type="caution">
    <text evidence="2">The sequence shown here is derived from an EMBL/GenBank/DDBJ whole genome shotgun (WGS) entry which is preliminary data.</text>
</comment>
<dbReference type="AlphaFoldDB" id="A0AA39XJK2"/>
<dbReference type="Proteomes" id="UP001174934">
    <property type="component" value="Unassembled WGS sequence"/>
</dbReference>
<feature type="transmembrane region" description="Helical" evidence="1">
    <location>
        <begin position="96"/>
        <end position="114"/>
    </location>
</feature>
<keyword evidence="3" id="KW-1185">Reference proteome</keyword>
<feature type="transmembrane region" description="Helical" evidence="1">
    <location>
        <begin position="166"/>
        <end position="186"/>
    </location>
</feature>
<organism evidence="2 3">
    <name type="scientific">Bombardia bombarda</name>
    <dbReference type="NCBI Taxonomy" id="252184"/>
    <lineage>
        <taxon>Eukaryota</taxon>
        <taxon>Fungi</taxon>
        <taxon>Dikarya</taxon>
        <taxon>Ascomycota</taxon>
        <taxon>Pezizomycotina</taxon>
        <taxon>Sordariomycetes</taxon>
        <taxon>Sordariomycetidae</taxon>
        <taxon>Sordariales</taxon>
        <taxon>Lasiosphaeriaceae</taxon>
        <taxon>Bombardia</taxon>
    </lineage>
</organism>
<proteinExistence type="predicted"/>
<dbReference type="EMBL" id="JAULSR010000001">
    <property type="protein sequence ID" value="KAK0635222.1"/>
    <property type="molecule type" value="Genomic_DNA"/>
</dbReference>
<evidence type="ECO:0000256" key="1">
    <source>
        <dbReference type="SAM" id="Phobius"/>
    </source>
</evidence>
<reference evidence="2" key="1">
    <citation type="submission" date="2023-06" db="EMBL/GenBank/DDBJ databases">
        <title>Genome-scale phylogeny and comparative genomics of the fungal order Sordariales.</title>
        <authorList>
            <consortium name="Lawrence Berkeley National Laboratory"/>
            <person name="Hensen N."/>
            <person name="Bonometti L."/>
            <person name="Westerberg I."/>
            <person name="Brannstrom I.O."/>
            <person name="Guillou S."/>
            <person name="Cros-Aarteil S."/>
            <person name="Calhoun S."/>
            <person name="Haridas S."/>
            <person name="Kuo A."/>
            <person name="Mondo S."/>
            <person name="Pangilinan J."/>
            <person name="Riley R."/>
            <person name="LaButti K."/>
            <person name="Andreopoulos B."/>
            <person name="Lipzen A."/>
            <person name="Chen C."/>
            <person name="Yanf M."/>
            <person name="Daum C."/>
            <person name="Ng V."/>
            <person name="Clum A."/>
            <person name="Steindorff A."/>
            <person name="Ohm R."/>
            <person name="Martin F."/>
            <person name="Silar P."/>
            <person name="Natvig D."/>
            <person name="Lalanne C."/>
            <person name="Gautier V."/>
            <person name="Ament-velasquez S.L."/>
            <person name="Kruys A."/>
            <person name="Hutchinson M.I."/>
            <person name="Powell A.J."/>
            <person name="Barry K."/>
            <person name="Miller A.N."/>
            <person name="Grigoriev I.V."/>
            <person name="Debuchy R."/>
            <person name="Gladieux P."/>
            <person name="Thoren M.H."/>
            <person name="Johannesson H."/>
        </authorList>
    </citation>
    <scope>NUCLEOTIDE SEQUENCE</scope>
    <source>
        <strain evidence="2">SMH3391-2</strain>
    </source>
</reference>
<accession>A0AA39XJK2</accession>
<keyword evidence="1" id="KW-1133">Transmembrane helix</keyword>
<keyword evidence="1" id="KW-0472">Membrane</keyword>
<protein>
    <submittedName>
        <fullName evidence="2">Uncharacterized protein</fullName>
    </submittedName>
</protein>
<evidence type="ECO:0000313" key="3">
    <source>
        <dbReference type="Proteomes" id="UP001174934"/>
    </source>
</evidence>
<sequence>MGGGMLGKLLVAGWSRGCESRCAAFSWVLFVRLNRCRPERFMNPTVPFFILSSSSCCSCLVFFLFTIASYGDWGVRLYPSFYYCYSSLLSSEALDVAFFFVCSTIASSVFQFFINTRSSRLGGLPLSYLFNSKYYCLLVDSCFWSWRQYDSFIRFSNTTFYSLPSPTTGLVFWTLAVSILTSMLLYSTRSLGI</sequence>
<gene>
    <name evidence="2" type="ORF">B0T17DRAFT_34798</name>
</gene>
<evidence type="ECO:0000313" key="2">
    <source>
        <dbReference type="EMBL" id="KAK0635222.1"/>
    </source>
</evidence>
<keyword evidence="1" id="KW-0812">Transmembrane</keyword>
<feature type="transmembrane region" description="Helical" evidence="1">
    <location>
        <begin position="45"/>
        <end position="70"/>
    </location>
</feature>
<name>A0AA39XJK2_9PEZI</name>